<dbReference type="Proteomes" id="UP000318833">
    <property type="component" value="Unassembled WGS sequence"/>
</dbReference>
<sequence length="457" mass="51956">MEQLKFKKKEFFIGAFVILVLIIAVFVLIGKKVSTDAFETGYQRGNNDGFLKGNSSGFERGQMYGDSLGFHRGDSTGFARGFDSKHADILKIEEVFKKLKYKFKPTIHYSRIIDNVASVGSSGSDGSYKEFSTVMNSINTELLTFLSDNFELEKKDRNHILAMYRKESHKMNRVAYKHLSYLNKQTHLEKEKTIFSKRNIQGLNNFDSVLGDQICDVVSIFMKATVADQYSTFFMQAGAKEVCPYVASYAVRPYLVKLKEKGIIKDYDNLKISIKKQVTNQIAEFATAEVITYGDEKFTYVKEGPIFDSEATAQTSSKATTKLGFDLMERFELKIDHLTQEIKIQLPTPHIVSHEVSTKIRDIDNGWLIKIGPSQLNDINYRINKSLRKQAWDDTNVYYDAIANAEELLKVIFSPISSSMPYPYSVKVKFGNGRERILIDHSNLSMPKVLNASTFKG</sequence>
<accession>A0A554VIB5</accession>
<dbReference type="OrthoDB" id="1156245at2"/>
<keyword evidence="3" id="KW-1185">Reference proteome</keyword>
<organism evidence="2 3">
    <name type="scientific">Aquimarina algiphila</name>
    <dbReference type="NCBI Taxonomy" id="2047982"/>
    <lineage>
        <taxon>Bacteria</taxon>
        <taxon>Pseudomonadati</taxon>
        <taxon>Bacteroidota</taxon>
        <taxon>Flavobacteriia</taxon>
        <taxon>Flavobacteriales</taxon>
        <taxon>Flavobacteriaceae</taxon>
        <taxon>Aquimarina</taxon>
    </lineage>
</organism>
<feature type="transmembrane region" description="Helical" evidence="1">
    <location>
        <begin position="12"/>
        <end position="30"/>
    </location>
</feature>
<proteinExistence type="predicted"/>
<protein>
    <submittedName>
        <fullName evidence="2">DUF4230 domain-containing protein</fullName>
    </submittedName>
</protein>
<evidence type="ECO:0000256" key="1">
    <source>
        <dbReference type="SAM" id="Phobius"/>
    </source>
</evidence>
<reference evidence="2 3" key="1">
    <citation type="submission" date="2019-07" db="EMBL/GenBank/DDBJ databases">
        <title>The draft genome sequence of Aquimarina algiphila M91.</title>
        <authorList>
            <person name="Meng X."/>
        </authorList>
    </citation>
    <scope>NUCLEOTIDE SEQUENCE [LARGE SCALE GENOMIC DNA]</scope>
    <source>
        <strain evidence="2 3">M91</strain>
    </source>
</reference>
<comment type="caution">
    <text evidence="2">The sequence shown here is derived from an EMBL/GenBank/DDBJ whole genome shotgun (WGS) entry which is preliminary data.</text>
</comment>
<dbReference type="EMBL" id="VLNR01000033">
    <property type="protein sequence ID" value="TSE07404.1"/>
    <property type="molecule type" value="Genomic_DNA"/>
</dbReference>
<name>A0A554VIB5_9FLAO</name>
<evidence type="ECO:0000313" key="2">
    <source>
        <dbReference type="EMBL" id="TSE07404.1"/>
    </source>
</evidence>
<dbReference type="Pfam" id="PF14014">
    <property type="entry name" value="DUF4230"/>
    <property type="match status" value="1"/>
</dbReference>
<gene>
    <name evidence="2" type="ORF">FOF46_15925</name>
</gene>
<evidence type="ECO:0000313" key="3">
    <source>
        <dbReference type="Proteomes" id="UP000318833"/>
    </source>
</evidence>
<keyword evidence="1" id="KW-0472">Membrane</keyword>
<keyword evidence="1" id="KW-1133">Transmembrane helix</keyword>
<keyword evidence="1" id="KW-0812">Transmembrane</keyword>
<dbReference type="InterPro" id="IPR025324">
    <property type="entry name" value="DUF4230"/>
</dbReference>
<dbReference type="RefSeq" id="WP_143917134.1">
    <property type="nucleotide sequence ID" value="NZ_CANMXV010000038.1"/>
</dbReference>
<dbReference type="AlphaFoldDB" id="A0A554VIB5"/>